<sequence length="225" mass="25541">MPYPQDFLNQEPADARAALMTKIPSQLPPYLGGAARSRYLQAERSKPYRVRSRPYCARMQPKRPLSAECRRARVVLGWGAFLKDETLRRPDGTVIRATKGSCPSSPYAKQEPSYDCHPPLWQGPRTEMPHGGLDRCASARDCSMPLWMDCETGRRAAQRRRSNAFIDRPSEEDCEMPDCPPRIDAVASKPKYFPPVYQSEMSDHSCAKAADEMFAMFIDENCMEE</sequence>
<gene>
    <name evidence="2" type="ORF">DFH07DRAFT_824109</name>
</gene>
<name>A0AAD7IYP4_9AGAR</name>
<proteinExistence type="predicted"/>
<protein>
    <submittedName>
        <fullName evidence="2">Uncharacterized protein</fullName>
    </submittedName>
</protein>
<evidence type="ECO:0000313" key="3">
    <source>
        <dbReference type="Proteomes" id="UP001215280"/>
    </source>
</evidence>
<comment type="caution">
    <text evidence="2">The sequence shown here is derived from an EMBL/GenBank/DDBJ whole genome shotgun (WGS) entry which is preliminary data.</text>
</comment>
<evidence type="ECO:0000313" key="2">
    <source>
        <dbReference type="EMBL" id="KAJ7753334.1"/>
    </source>
</evidence>
<reference evidence="2" key="1">
    <citation type="submission" date="2023-03" db="EMBL/GenBank/DDBJ databases">
        <title>Massive genome expansion in bonnet fungi (Mycena s.s.) driven by repeated elements and novel gene families across ecological guilds.</title>
        <authorList>
            <consortium name="Lawrence Berkeley National Laboratory"/>
            <person name="Harder C.B."/>
            <person name="Miyauchi S."/>
            <person name="Viragh M."/>
            <person name="Kuo A."/>
            <person name="Thoen E."/>
            <person name="Andreopoulos B."/>
            <person name="Lu D."/>
            <person name="Skrede I."/>
            <person name="Drula E."/>
            <person name="Henrissat B."/>
            <person name="Morin E."/>
            <person name="Kohler A."/>
            <person name="Barry K."/>
            <person name="LaButti K."/>
            <person name="Morin E."/>
            <person name="Salamov A."/>
            <person name="Lipzen A."/>
            <person name="Mereny Z."/>
            <person name="Hegedus B."/>
            <person name="Baldrian P."/>
            <person name="Stursova M."/>
            <person name="Weitz H."/>
            <person name="Taylor A."/>
            <person name="Grigoriev I.V."/>
            <person name="Nagy L.G."/>
            <person name="Martin F."/>
            <person name="Kauserud H."/>
        </authorList>
    </citation>
    <scope>NUCLEOTIDE SEQUENCE</scope>
    <source>
        <strain evidence="2">CBHHK188m</strain>
    </source>
</reference>
<keyword evidence="3" id="KW-1185">Reference proteome</keyword>
<feature type="region of interest" description="Disordered" evidence="1">
    <location>
        <begin position="97"/>
        <end position="116"/>
    </location>
</feature>
<evidence type="ECO:0000256" key="1">
    <source>
        <dbReference type="SAM" id="MobiDB-lite"/>
    </source>
</evidence>
<dbReference type="AlphaFoldDB" id="A0AAD7IYP4"/>
<accession>A0AAD7IYP4</accession>
<dbReference type="EMBL" id="JARJLG010000071">
    <property type="protein sequence ID" value="KAJ7753334.1"/>
    <property type="molecule type" value="Genomic_DNA"/>
</dbReference>
<organism evidence="2 3">
    <name type="scientific">Mycena maculata</name>
    <dbReference type="NCBI Taxonomy" id="230809"/>
    <lineage>
        <taxon>Eukaryota</taxon>
        <taxon>Fungi</taxon>
        <taxon>Dikarya</taxon>
        <taxon>Basidiomycota</taxon>
        <taxon>Agaricomycotina</taxon>
        <taxon>Agaricomycetes</taxon>
        <taxon>Agaricomycetidae</taxon>
        <taxon>Agaricales</taxon>
        <taxon>Marasmiineae</taxon>
        <taxon>Mycenaceae</taxon>
        <taxon>Mycena</taxon>
    </lineage>
</organism>
<dbReference type="Proteomes" id="UP001215280">
    <property type="component" value="Unassembled WGS sequence"/>
</dbReference>